<dbReference type="GO" id="GO:0005524">
    <property type="term" value="F:ATP binding"/>
    <property type="evidence" value="ECO:0007669"/>
    <property type="project" value="UniProtKB-UniRule"/>
</dbReference>
<feature type="active site" description="For glutaminase activity" evidence="7">
    <location>
        <position position="109"/>
    </location>
</feature>
<dbReference type="InterPro" id="IPR036526">
    <property type="entry name" value="C-N_Hydrolase_sf"/>
</dbReference>
<dbReference type="InterPro" id="IPR003694">
    <property type="entry name" value="NAD_synthase"/>
</dbReference>
<dbReference type="InterPro" id="IPR014445">
    <property type="entry name" value="Gln-dep_NAD_synthase"/>
</dbReference>
<feature type="domain" description="CN hydrolase" evidence="11">
    <location>
        <begin position="1"/>
        <end position="245"/>
    </location>
</feature>
<dbReference type="PROSITE" id="PS50263">
    <property type="entry name" value="CN_HYDROLASE"/>
    <property type="match status" value="1"/>
</dbReference>
<evidence type="ECO:0000256" key="4">
    <source>
        <dbReference type="ARBA" id="ARBA00022741"/>
    </source>
</evidence>
<comment type="function">
    <text evidence="7">Catalyzes the ATP-dependent amidation of deamido-NAD to form NAD. Uses L-glutamine as a nitrogen source.</text>
</comment>
<keyword evidence="3 7" id="KW-0436">Ligase</keyword>
<evidence type="ECO:0000259" key="11">
    <source>
        <dbReference type="PROSITE" id="PS50263"/>
    </source>
</evidence>
<dbReference type="PANTHER" id="PTHR23090:SF9">
    <property type="entry name" value="GLUTAMINE-DEPENDENT NAD(+) SYNTHETASE"/>
    <property type="match status" value="1"/>
</dbReference>
<dbReference type="Proteomes" id="UP000366872">
    <property type="component" value="Unassembled WGS sequence"/>
</dbReference>
<dbReference type="FunFam" id="3.40.50.620:FF:000106">
    <property type="entry name" value="Glutamine-dependent NAD(+) synthetase"/>
    <property type="match status" value="1"/>
</dbReference>
<proteinExistence type="inferred from homology"/>
<evidence type="ECO:0000256" key="8">
    <source>
        <dbReference type="PIRNR" id="PIRNR006630"/>
    </source>
</evidence>
<sequence length="536" mass="58990">MKTALIQMNPTVGALQSNADLVVSKAHEAFNEGARLIVFPELAISGYPPEDLILKDHFCGDCEAQLERLKTELPPEATVVVGAPVSRNGKKYNAALVFNGSGIIGEYHKMLLPNYGVFDEKRLFEAGTGPLVIDLDGQKAGIHICEDSWEPGGAAVASLEDQGIDLLINLSASPYHRGKLLNNRINVLAQTAQRLNTPLLYCNMVGGQDELVFDGASMVFAPDGSRIARAKQFQEDILYFSEGQTEKPARKELPLPDLEEVYEALKLGLRDYVNKIGFKRVVVALSGGIDSALVLAIAVDALGKDRVASVTMPSQYSSSGTLGDAHEMAKILDIEFHEIPIKGLYDNFEAELSKVWGADKQPGLAEENLQARIRGNLIMALSNEYGWLVLTTGNKSEMAMGYCTIYGDMAGGFAVIKDVPKTLVFELCRWRNEQGIVMPPSIIERPPSAELRPDQKDSDSLPPYEVLDPILEDYVENDMGIDGLVAKGYDEALVRRVVHAVELSEYKRRQSPPGVKITPKSFDRDRRIPIVNRYRN</sequence>
<dbReference type="NCBIfam" id="TIGR00552">
    <property type="entry name" value="nadE"/>
    <property type="match status" value="1"/>
</dbReference>
<dbReference type="UniPathway" id="UPA00253">
    <property type="reaction ID" value="UER00334"/>
</dbReference>
<feature type="binding site" evidence="7">
    <location>
        <begin position="284"/>
        <end position="291"/>
    </location>
    <ligand>
        <name>ATP</name>
        <dbReference type="ChEBI" id="CHEBI:30616"/>
    </ligand>
</feature>
<dbReference type="CDD" id="cd00553">
    <property type="entry name" value="NAD_synthase"/>
    <property type="match status" value="1"/>
</dbReference>
<keyword evidence="13" id="KW-1185">Reference proteome</keyword>
<feature type="active site" description="Nucleophile; for glutaminase activity" evidence="7">
    <location>
        <position position="145"/>
    </location>
</feature>
<dbReference type="InterPro" id="IPR014729">
    <property type="entry name" value="Rossmann-like_a/b/a_fold"/>
</dbReference>
<dbReference type="SUPFAM" id="SSF52402">
    <property type="entry name" value="Adenine nucleotide alpha hydrolases-like"/>
    <property type="match status" value="1"/>
</dbReference>
<evidence type="ECO:0000256" key="1">
    <source>
        <dbReference type="ARBA" id="ARBA00005188"/>
    </source>
</evidence>
<dbReference type="EC" id="6.3.5.1" evidence="7 8"/>
<dbReference type="InterPro" id="IPR000132">
    <property type="entry name" value="Nitrilase/CN_hydratase_CS"/>
</dbReference>
<name>A0A6C2U5S8_PONDE</name>
<keyword evidence="4 7" id="KW-0547">Nucleotide-binding</keyword>
<evidence type="ECO:0000313" key="12">
    <source>
        <dbReference type="EMBL" id="VGO15243.1"/>
    </source>
</evidence>
<dbReference type="AlphaFoldDB" id="A0A6C2U5S8"/>
<feature type="binding site" evidence="7">
    <location>
        <position position="507"/>
    </location>
    <ligand>
        <name>deamido-NAD(+)</name>
        <dbReference type="ChEBI" id="CHEBI:58437"/>
        <note>ligand shared between two neighboring subunits</note>
    </ligand>
</feature>
<keyword evidence="6 7" id="KW-0520">NAD</keyword>
<evidence type="ECO:0000256" key="7">
    <source>
        <dbReference type="HAMAP-Rule" id="MF_02090"/>
    </source>
</evidence>
<evidence type="ECO:0000256" key="9">
    <source>
        <dbReference type="PROSITE-ProRule" id="PRU10139"/>
    </source>
</evidence>
<feature type="binding site" evidence="7">
    <location>
        <position position="179"/>
    </location>
    <ligand>
        <name>L-glutamine</name>
        <dbReference type="ChEBI" id="CHEBI:58359"/>
    </ligand>
</feature>
<comment type="similarity">
    <text evidence="10">Belongs to the NAD synthetase family.</text>
</comment>
<evidence type="ECO:0000256" key="3">
    <source>
        <dbReference type="ARBA" id="ARBA00022598"/>
    </source>
</evidence>
<dbReference type="SUPFAM" id="SSF56317">
    <property type="entry name" value="Carbon-nitrogen hydrolase"/>
    <property type="match status" value="1"/>
</dbReference>
<dbReference type="GO" id="GO:0009435">
    <property type="term" value="P:NAD+ biosynthetic process"/>
    <property type="evidence" value="ECO:0007669"/>
    <property type="project" value="UniProtKB-UniRule"/>
</dbReference>
<dbReference type="PROSITE" id="PS00920">
    <property type="entry name" value="NITRIL_CHT_1"/>
    <property type="match status" value="1"/>
</dbReference>
<dbReference type="InterPro" id="IPR022310">
    <property type="entry name" value="NAD/GMP_synthase"/>
</dbReference>
<feature type="binding site" evidence="7">
    <location>
        <position position="392"/>
    </location>
    <ligand>
        <name>ATP</name>
        <dbReference type="ChEBI" id="CHEBI:30616"/>
    </ligand>
</feature>
<dbReference type="PIRSF" id="PIRSF006630">
    <property type="entry name" value="NADS_GAT"/>
    <property type="match status" value="1"/>
</dbReference>
<feature type="active site" description="Proton acceptor; for glutaminase activity" evidence="7">
    <location>
        <position position="41"/>
    </location>
</feature>
<feature type="active site" description="Proton acceptor" evidence="9">
    <location>
        <position position="41"/>
    </location>
</feature>
<feature type="binding site" evidence="7">
    <location>
        <position position="173"/>
    </location>
    <ligand>
        <name>L-glutamine</name>
        <dbReference type="ChEBI" id="CHEBI:58359"/>
    </ligand>
</feature>
<dbReference type="GO" id="GO:0004359">
    <property type="term" value="F:glutaminase activity"/>
    <property type="evidence" value="ECO:0007669"/>
    <property type="project" value="InterPro"/>
</dbReference>
<dbReference type="Pfam" id="PF00795">
    <property type="entry name" value="CN_hydrolase"/>
    <property type="match status" value="1"/>
</dbReference>
<dbReference type="RefSeq" id="WP_136080826.1">
    <property type="nucleotide sequence ID" value="NZ_CAAHFG010000002.1"/>
</dbReference>
<dbReference type="NCBIfam" id="NF010588">
    <property type="entry name" value="PRK13981.1"/>
    <property type="match status" value="1"/>
</dbReference>
<evidence type="ECO:0000256" key="5">
    <source>
        <dbReference type="ARBA" id="ARBA00022840"/>
    </source>
</evidence>
<evidence type="ECO:0000256" key="10">
    <source>
        <dbReference type="RuleBase" id="RU003811"/>
    </source>
</evidence>
<comment type="caution">
    <text evidence="7">Lacks conserved residue(s) required for the propagation of feature annotation.</text>
</comment>
<feature type="binding site" evidence="7">
    <location>
        <position position="115"/>
    </location>
    <ligand>
        <name>L-glutamine</name>
        <dbReference type="ChEBI" id="CHEBI:58359"/>
    </ligand>
</feature>
<organism evidence="12 13">
    <name type="scientific">Pontiella desulfatans</name>
    <dbReference type="NCBI Taxonomy" id="2750659"/>
    <lineage>
        <taxon>Bacteria</taxon>
        <taxon>Pseudomonadati</taxon>
        <taxon>Kiritimatiellota</taxon>
        <taxon>Kiritimatiellia</taxon>
        <taxon>Kiritimatiellales</taxon>
        <taxon>Pontiellaceae</taxon>
        <taxon>Pontiella</taxon>
    </lineage>
</organism>
<comment type="similarity">
    <text evidence="2 7 8">In the C-terminal section; belongs to the NAD synthetase family.</text>
</comment>
<comment type="catalytic activity">
    <reaction evidence="7 8">
        <text>deamido-NAD(+) + L-glutamine + ATP + H2O = L-glutamate + AMP + diphosphate + NAD(+) + H(+)</text>
        <dbReference type="Rhea" id="RHEA:24384"/>
        <dbReference type="ChEBI" id="CHEBI:15377"/>
        <dbReference type="ChEBI" id="CHEBI:15378"/>
        <dbReference type="ChEBI" id="CHEBI:29985"/>
        <dbReference type="ChEBI" id="CHEBI:30616"/>
        <dbReference type="ChEBI" id="CHEBI:33019"/>
        <dbReference type="ChEBI" id="CHEBI:57540"/>
        <dbReference type="ChEBI" id="CHEBI:58359"/>
        <dbReference type="ChEBI" id="CHEBI:58437"/>
        <dbReference type="ChEBI" id="CHEBI:456215"/>
        <dbReference type="EC" id="6.3.5.1"/>
    </reaction>
</comment>
<dbReference type="Gene3D" id="3.60.110.10">
    <property type="entry name" value="Carbon-nitrogen hydrolase"/>
    <property type="match status" value="1"/>
</dbReference>
<feature type="binding site" evidence="7">
    <location>
        <position position="368"/>
    </location>
    <ligand>
        <name>deamido-NAD(+)</name>
        <dbReference type="ChEBI" id="CHEBI:58437"/>
        <note>ligand shared between two neighboring subunits</note>
    </ligand>
</feature>
<dbReference type="Pfam" id="PF02540">
    <property type="entry name" value="NAD_synthase"/>
    <property type="match status" value="1"/>
</dbReference>
<keyword evidence="5 7" id="KW-0067">ATP-binding</keyword>
<feature type="binding site" evidence="7">
    <location>
        <position position="397"/>
    </location>
    <ligand>
        <name>deamido-NAD(+)</name>
        <dbReference type="ChEBI" id="CHEBI:58437"/>
        <note>ligand shared between two neighboring subunits</note>
    </ligand>
</feature>
<dbReference type="HAMAP" id="MF_02090">
    <property type="entry name" value="NadE_glutamine_dep"/>
    <property type="match status" value="1"/>
</dbReference>
<dbReference type="GO" id="GO:0005737">
    <property type="term" value="C:cytoplasm"/>
    <property type="evidence" value="ECO:0007669"/>
    <property type="project" value="InterPro"/>
</dbReference>
<dbReference type="Gene3D" id="3.40.50.620">
    <property type="entry name" value="HUPs"/>
    <property type="match status" value="1"/>
</dbReference>
<reference evidence="12 13" key="1">
    <citation type="submission" date="2019-04" db="EMBL/GenBank/DDBJ databases">
        <authorList>
            <person name="Van Vliet M D."/>
        </authorList>
    </citation>
    <scope>NUCLEOTIDE SEQUENCE [LARGE SCALE GENOMIC DNA]</scope>
    <source>
        <strain evidence="12 13">F1</strain>
    </source>
</reference>
<gene>
    <name evidence="7 12" type="primary">nadE</name>
    <name evidence="12" type="ORF">PDESU_03825</name>
</gene>
<accession>A0A6C2U5S8</accession>
<protein>
    <recommendedName>
        <fullName evidence="7 8">Glutamine-dependent NAD(+) synthetase</fullName>
        <ecNumber evidence="7 8">6.3.5.1</ecNumber>
    </recommendedName>
    <alternativeName>
        <fullName evidence="7 8">NAD(+) synthase [glutamine-hydrolyzing]</fullName>
    </alternativeName>
</protein>
<evidence type="ECO:0000256" key="6">
    <source>
        <dbReference type="ARBA" id="ARBA00023027"/>
    </source>
</evidence>
<dbReference type="PANTHER" id="PTHR23090">
    <property type="entry name" value="NH 3 /GLUTAMINE-DEPENDENT NAD + SYNTHETASE"/>
    <property type="match status" value="1"/>
</dbReference>
<dbReference type="CDD" id="cd07570">
    <property type="entry name" value="GAT_Gln-NAD-synth"/>
    <property type="match status" value="1"/>
</dbReference>
<dbReference type="GO" id="GO:0003952">
    <property type="term" value="F:NAD+ synthase (glutamine-hydrolyzing) activity"/>
    <property type="evidence" value="ECO:0007669"/>
    <property type="project" value="UniProtKB-UniRule"/>
</dbReference>
<dbReference type="EMBL" id="CAAHFG010000002">
    <property type="protein sequence ID" value="VGO15243.1"/>
    <property type="molecule type" value="Genomic_DNA"/>
</dbReference>
<dbReference type="GO" id="GO:0000257">
    <property type="term" value="F:nitrilase activity"/>
    <property type="evidence" value="ECO:0007669"/>
    <property type="project" value="UniProtKB-ARBA"/>
</dbReference>
<evidence type="ECO:0000256" key="2">
    <source>
        <dbReference type="ARBA" id="ARBA00007145"/>
    </source>
</evidence>
<evidence type="ECO:0000313" key="13">
    <source>
        <dbReference type="Proteomes" id="UP000366872"/>
    </source>
</evidence>
<dbReference type="InterPro" id="IPR003010">
    <property type="entry name" value="C-N_Hydrolase"/>
</dbReference>
<comment type="pathway">
    <text evidence="1 7 8">Cofactor biosynthesis; NAD(+) biosynthesis; NAD(+) from deamido-NAD(+) (L-Gln route): step 1/1.</text>
</comment>
<dbReference type="GO" id="GO:0008795">
    <property type="term" value="F:NAD+ synthase activity"/>
    <property type="evidence" value="ECO:0007669"/>
    <property type="project" value="UniProtKB-UniRule"/>
</dbReference>